<reference evidence="4 5" key="1">
    <citation type="submission" date="2018-09" db="EMBL/GenBank/DDBJ databases">
        <title>Genomic investigation of the strawberry pathogen Phytophthora fragariae indicates pathogenicity is determined by transcriptional variation in three key races.</title>
        <authorList>
            <person name="Adams T.M."/>
            <person name="Armitage A.D."/>
            <person name="Sobczyk M.K."/>
            <person name="Bates H.J."/>
            <person name="Dunwell J.M."/>
            <person name="Nellist C.F."/>
            <person name="Harrison R.J."/>
        </authorList>
    </citation>
    <scope>NUCLEOTIDE SEQUENCE [LARGE SCALE GENOMIC DNA]</scope>
    <source>
        <strain evidence="3 4">BC-23</strain>
        <strain evidence="2 5">ONT-3</strain>
    </source>
</reference>
<feature type="signal peptide" evidence="1">
    <location>
        <begin position="1"/>
        <end position="17"/>
    </location>
</feature>
<dbReference type="EMBL" id="QXFX01000162">
    <property type="protein sequence ID" value="KAE9128194.1"/>
    <property type="molecule type" value="Genomic_DNA"/>
</dbReference>
<dbReference type="Proteomes" id="UP000488956">
    <property type="component" value="Unassembled WGS sequence"/>
</dbReference>
<name>A0A6G0PHC9_9STRA</name>
<dbReference type="AlphaFoldDB" id="A0A6G0PHC9"/>
<protein>
    <recommendedName>
        <fullName evidence="6">Secreted protein</fullName>
    </recommendedName>
</protein>
<comment type="caution">
    <text evidence="3">The sequence shown here is derived from an EMBL/GenBank/DDBJ whole genome shotgun (WGS) entry which is preliminary data.</text>
</comment>
<evidence type="ECO:0000313" key="2">
    <source>
        <dbReference type="EMBL" id="KAE9128194.1"/>
    </source>
</evidence>
<dbReference type="Proteomes" id="UP000476176">
    <property type="component" value="Unassembled WGS sequence"/>
</dbReference>
<evidence type="ECO:0000313" key="5">
    <source>
        <dbReference type="Proteomes" id="UP000488956"/>
    </source>
</evidence>
<evidence type="ECO:0000313" key="4">
    <source>
        <dbReference type="Proteomes" id="UP000476176"/>
    </source>
</evidence>
<feature type="chain" id="PRO_5036174160" description="Secreted protein" evidence="1">
    <location>
        <begin position="18"/>
        <end position="154"/>
    </location>
</feature>
<dbReference type="EMBL" id="QXGC01000171">
    <property type="protein sequence ID" value="KAE9246393.1"/>
    <property type="molecule type" value="Genomic_DNA"/>
</dbReference>
<organism evidence="3 4">
    <name type="scientific">Phytophthora fragariae</name>
    <dbReference type="NCBI Taxonomy" id="53985"/>
    <lineage>
        <taxon>Eukaryota</taxon>
        <taxon>Sar</taxon>
        <taxon>Stramenopiles</taxon>
        <taxon>Oomycota</taxon>
        <taxon>Peronosporomycetes</taxon>
        <taxon>Peronosporales</taxon>
        <taxon>Peronosporaceae</taxon>
        <taxon>Phytophthora</taxon>
    </lineage>
</organism>
<evidence type="ECO:0000256" key="1">
    <source>
        <dbReference type="SAM" id="SignalP"/>
    </source>
</evidence>
<sequence>MFLLALWLPGFFTMLMAALLSHHTGTGTFCWNPISLRRSHSHSLSLAPSLGAMRFASAAESDTRTCLPLHHDTLVMVIWITYPDTDLRSLRLAREARFCVHFGCYISRLSIGKQTVWRRPVQVFEYPSSHFPVRAIVARKKLAQLSNRVANVRS</sequence>
<evidence type="ECO:0000313" key="3">
    <source>
        <dbReference type="EMBL" id="KAE9246393.1"/>
    </source>
</evidence>
<proteinExistence type="predicted"/>
<gene>
    <name evidence="3" type="ORF">PF004_g4835</name>
    <name evidence="2" type="ORF">PF010_g4610</name>
</gene>
<accession>A0A6G0PHC9</accession>
<keyword evidence="1" id="KW-0732">Signal</keyword>
<evidence type="ECO:0008006" key="6">
    <source>
        <dbReference type="Google" id="ProtNLM"/>
    </source>
</evidence>